<name>A0A0L8G7G9_OCTBM</name>
<keyword evidence="1" id="KW-0863">Zinc-finger</keyword>
<evidence type="ECO:0000313" key="4">
    <source>
        <dbReference type="EMBL" id="KOF72535.1"/>
    </source>
</evidence>
<feature type="domain" description="C2H2-type" evidence="3">
    <location>
        <begin position="52"/>
        <end position="79"/>
    </location>
</feature>
<feature type="non-terminal residue" evidence="4">
    <location>
        <position position="93"/>
    </location>
</feature>
<reference evidence="4" key="1">
    <citation type="submission" date="2015-07" db="EMBL/GenBank/DDBJ databases">
        <title>MeaNS - Measles Nucleotide Surveillance Program.</title>
        <authorList>
            <person name="Tran T."/>
            <person name="Druce J."/>
        </authorList>
    </citation>
    <scope>NUCLEOTIDE SEQUENCE</scope>
    <source>
        <strain evidence="4">UCB-OBI-ISO-001</strain>
        <tissue evidence="4">Gonad</tissue>
    </source>
</reference>
<dbReference type="PROSITE" id="PS00028">
    <property type="entry name" value="ZINC_FINGER_C2H2_1"/>
    <property type="match status" value="1"/>
</dbReference>
<protein>
    <recommendedName>
        <fullName evidence="3">C2H2-type domain-containing protein</fullName>
    </recommendedName>
</protein>
<organism evidence="4">
    <name type="scientific">Octopus bimaculoides</name>
    <name type="common">California two-spotted octopus</name>
    <dbReference type="NCBI Taxonomy" id="37653"/>
    <lineage>
        <taxon>Eukaryota</taxon>
        <taxon>Metazoa</taxon>
        <taxon>Spiralia</taxon>
        <taxon>Lophotrochozoa</taxon>
        <taxon>Mollusca</taxon>
        <taxon>Cephalopoda</taxon>
        <taxon>Coleoidea</taxon>
        <taxon>Octopodiformes</taxon>
        <taxon>Octopoda</taxon>
        <taxon>Incirrata</taxon>
        <taxon>Octopodidae</taxon>
        <taxon>Octopus</taxon>
    </lineage>
</organism>
<keyword evidence="1" id="KW-0479">Metal-binding</keyword>
<feature type="region of interest" description="Disordered" evidence="2">
    <location>
        <begin position="73"/>
        <end position="93"/>
    </location>
</feature>
<dbReference type="PROSITE" id="PS50157">
    <property type="entry name" value="ZINC_FINGER_C2H2_2"/>
    <property type="match status" value="1"/>
</dbReference>
<evidence type="ECO:0000259" key="3">
    <source>
        <dbReference type="PROSITE" id="PS50157"/>
    </source>
</evidence>
<dbReference type="AlphaFoldDB" id="A0A0L8G7G9"/>
<dbReference type="GO" id="GO:0008270">
    <property type="term" value="F:zinc ion binding"/>
    <property type="evidence" value="ECO:0007669"/>
    <property type="project" value="UniProtKB-KW"/>
</dbReference>
<sequence length="93" mass="10891">MYESDWEDVLDRSKWRAVVRTSCDVWEEKMLQQLELKRACRKGKIVISGEYRMCTVCDRVLLSKAGYVNHMKTHEGRNSRHPKYQPPSATCGI</sequence>
<dbReference type="InterPro" id="IPR013087">
    <property type="entry name" value="Znf_C2H2_type"/>
</dbReference>
<evidence type="ECO:0000256" key="2">
    <source>
        <dbReference type="SAM" id="MobiDB-lite"/>
    </source>
</evidence>
<gene>
    <name evidence="4" type="ORF">OCBIM_22039305mg</name>
</gene>
<dbReference type="OrthoDB" id="425014at2759"/>
<proteinExistence type="predicted"/>
<accession>A0A0L8G7G9</accession>
<evidence type="ECO:0000256" key="1">
    <source>
        <dbReference type="PROSITE-ProRule" id="PRU00042"/>
    </source>
</evidence>
<keyword evidence="1" id="KW-0862">Zinc</keyword>
<dbReference type="EMBL" id="KQ423610">
    <property type="protein sequence ID" value="KOF72535.1"/>
    <property type="molecule type" value="Genomic_DNA"/>
</dbReference>